<evidence type="ECO:0000256" key="2">
    <source>
        <dbReference type="ARBA" id="ARBA00022475"/>
    </source>
</evidence>
<protein>
    <submittedName>
        <fullName evidence="7">Lipopolysaccharide biosynthesis protein</fullName>
    </submittedName>
</protein>
<evidence type="ECO:0000256" key="4">
    <source>
        <dbReference type="ARBA" id="ARBA00022989"/>
    </source>
</evidence>
<keyword evidence="3 6" id="KW-0812">Transmembrane</keyword>
<keyword evidence="5 6" id="KW-0472">Membrane</keyword>
<feature type="transmembrane region" description="Helical" evidence="6">
    <location>
        <begin position="111"/>
        <end position="131"/>
    </location>
</feature>
<dbReference type="InterPro" id="IPR050833">
    <property type="entry name" value="Poly_Biosynth_Transport"/>
</dbReference>
<dbReference type="EMBL" id="CP063767">
    <property type="protein sequence ID" value="QOY61383.1"/>
    <property type="molecule type" value="Genomic_DNA"/>
</dbReference>
<dbReference type="PANTHER" id="PTHR30250:SF11">
    <property type="entry name" value="O-ANTIGEN TRANSPORTER-RELATED"/>
    <property type="match status" value="1"/>
</dbReference>
<evidence type="ECO:0000256" key="6">
    <source>
        <dbReference type="SAM" id="Phobius"/>
    </source>
</evidence>
<feature type="transmembrane region" description="Helical" evidence="6">
    <location>
        <begin position="242"/>
        <end position="266"/>
    </location>
</feature>
<feature type="transmembrane region" description="Helical" evidence="6">
    <location>
        <begin position="357"/>
        <end position="381"/>
    </location>
</feature>
<organism evidence="7 8">
    <name type="scientific">Thermophilibacter immobilis</name>
    <dbReference type="NCBI Taxonomy" id="2779519"/>
    <lineage>
        <taxon>Bacteria</taxon>
        <taxon>Bacillati</taxon>
        <taxon>Actinomycetota</taxon>
        <taxon>Coriobacteriia</taxon>
        <taxon>Coriobacteriales</taxon>
        <taxon>Atopobiaceae</taxon>
        <taxon>Thermophilibacter</taxon>
    </lineage>
</organism>
<dbReference type="RefSeq" id="WP_194372654.1">
    <property type="nucleotide sequence ID" value="NZ_CP063767.1"/>
</dbReference>
<evidence type="ECO:0000256" key="3">
    <source>
        <dbReference type="ARBA" id="ARBA00022692"/>
    </source>
</evidence>
<keyword evidence="4 6" id="KW-1133">Transmembrane helix</keyword>
<comment type="subcellular location">
    <subcellularLocation>
        <location evidence="1">Cell membrane</location>
        <topology evidence="1">Multi-pass membrane protein</topology>
    </subcellularLocation>
</comment>
<dbReference type="PANTHER" id="PTHR30250">
    <property type="entry name" value="PST FAMILY PREDICTED COLANIC ACID TRANSPORTER"/>
    <property type="match status" value="1"/>
</dbReference>
<evidence type="ECO:0000313" key="8">
    <source>
        <dbReference type="Proteomes" id="UP000593735"/>
    </source>
</evidence>
<dbReference type="KEGG" id="tio:INP52_04140"/>
<feature type="transmembrane region" description="Helical" evidence="6">
    <location>
        <begin position="46"/>
        <end position="65"/>
    </location>
</feature>
<proteinExistence type="predicted"/>
<feature type="transmembrane region" description="Helical" evidence="6">
    <location>
        <begin position="387"/>
        <end position="408"/>
    </location>
</feature>
<feature type="transmembrane region" description="Helical" evidence="6">
    <location>
        <begin position="171"/>
        <end position="189"/>
    </location>
</feature>
<keyword evidence="2" id="KW-1003">Cell membrane</keyword>
<feature type="transmembrane region" description="Helical" evidence="6">
    <location>
        <begin position="210"/>
        <end position="230"/>
    </location>
</feature>
<dbReference type="AlphaFoldDB" id="A0A7S7RV88"/>
<accession>A0A7S7RV88</accession>
<evidence type="ECO:0000313" key="7">
    <source>
        <dbReference type="EMBL" id="QOY61383.1"/>
    </source>
</evidence>
<sequence>MGDEKKESLSIRQNMLWNSVGSLSNLVCQWAITVLIVRLSTTYDSAGIYSLAMSVYGIFAPLAQYRTYTYQISDVRGEHTVGEYLAFRLITCLGALVLTMGYAVATCRPNALPAILLYALYKLSGLVIDVFHASDQQFHRMDYIGKSLFAQGVSSLAVFILAYPLTQSLEATIFLMMVTTVLIGVFYDYPRTNLLVPVTLGITKKRAARLLVRCAPIVIAGVAASAAPSLPRQYLSTSMGDSALGIYASVAAPVAIIQMGASYIYNPLLGYLSEAYDKRDRAQFMRLLITTLGGIATVALVCALGLEFLGAPLLRLVYGESIVGYVYLLQPLVLCAAITGIMWFSNDLLISLRNFRCTFVGSLIALVVSLLVMAPSVGAWGMNGVTLTNALSCIAGTVFMMVCLLIQLKGHFVTSEKRSSDGGEAK</sequence>
<evidence type="ECO:0000256" key="5">
    <source>
        <dbReference type="ARBA" id="ARBA00023136"/>
    </source>
</evidence>
<feature type="transmembrane region" description="Helical" evidence="6">
    <location>
        <begin position="85"/>
        <end position="105"/>
    </location>
</feature>
<feature type="transmembrane region" description="Helical" evidence="6">
    <location>
        <begin position="20"/>
        <end position="40"/>
    </location>
</feature>
<feature type="transmembrane region" description="Helical" evidence="6">
    <location>
        <begin position="143"/>
        <end position="165"/>
    </location>
</feature>
<dbReference type="Proteomes" id="UP000593735">
    <property type="component" value="Chromosome"/>
</dbReference>
<dbReference type="GO" id="GO:0005886">
    <property type="term" value="C:plasma membrane"/>
    <property type="evidence" value="ECO:0007669"/>
    <property type="project" value="UniProtKB-SubCell"/>
</dbReference>
<evidence type="ECO:0000256" key="1">
    <source>
        <dbReference type="ARBA" id="ARBA00004651"/>
    </source>
</evidence>
<feature type="transmembrane region" description="Helical" evidence="6">
    <location>
        <begin position="287"/>
        <end position="310"/>
    </location>
</feature>
<reference evidence="7 8" key="1">
    <citation type="submission" date="2020-10" db="EMBL/GenBank/DDBJ databases">
        <title>Olsenella immobilis sp.nov., isolated from the mud in a fermentation cellar used for the production of Chinese strong-flavoured liquor.</title>
        <authorList>
            <person name="Lu L."/>
        </authorList>
    </citation>
    <scope>NUCLEOTIDE SEQUENCE [LARGE SCALE GENOMIC DNA]</scope>
    <source>
        <strain evidence="7 8">LZLJ-2</strain>
    </source>
</reference>
<name>A0A7S7RV88_9ACTN</name>
<feature type="transmembrane region" description="Helical" evidence="6">
    <location>
        <begin position="322"/>
        <end position="345"/>
    </location>
</feature>
<keyword evidence="8" id="KW-1185">Reference proteome</keyword>
<gene>
    <name evidence="7" type="ORF">INP52_04140</name>
</gene>